<evidence type="ECO:0000313" key="2">
    <source>
        <dbReference type="Proteomes" id="UP000199203"/>
    </source>
</evidence>
<dbReference type="STRING" id="454006.SAMN05421825_2320"/>
<protein>
    <submittedName>
        <fullName evidence="1">Uncharacterized protein</fullName>
    </submittedName>
</protein>
<dbReference type="EMBL" id="FNBH01000002">
    <property type="protein sequence ID" value="SDF86547.1"/>
    <property type="molecule type" value="Genomic_DNA"/>
</dbReference>
<name>A0A1G7PJW7_9FLAO</name>
<gene>
    <name evidence="1" type="ORF">SAMN05421825_2320</name>
</gene>
<dbReference type="Proteomes" id="UP000199203">
    <property type="component" value="Unassembled WGS sequence"/>
</dbReference>
<reference evidence="2" key="1">
    <citation type="submission" date="2016-10" db="EMBL/GenBank/DDBJ databases">
        <authorList>
            <person name="Varghese N."/>
            <person name="Submissions S."/>
        </authorList>
    </citation>
    <scope>NUCLEOTIDE SEQUENCE [LARGE SCALE GENOMIC DNA]</scope>
    <source>
        <strain evidence="2">DSM 19684</strain>
    </source>
</reference>
<keyword evidence="2" id="KW-1185">Reference proteome</keyword>
<sequence>MFINTKLKSMKDKIFFLIIFLLSVNFFNSQTKDETQKWIKETYEKHRRPENLKNWVEFVNGELVYSSSPRYFERIKISDINKISVKKDLLNDSLGKLSWYSIKLFCKNTDCVKREYVDGKTDKIEEISIILDLSFEEDGLSKRMEKALLHLIKLYGGNASLKKETF</sequence>
<accession>A0A1G7PJW7</accession>
<dbReference type="AlphaFoldDB" id="A0A1G7PJW7"/>
<organism evidence="1 2">
    <name type="scientific">Epilithonimonas hungarica</name>
    <dbReference type="NCBI Taxonomy" id="454006"/>
    <lineage>
        <taxon>Bacteria</taxon>
        <taxon>Pseudomonadati</taxon>
        <taxon>Bacteroidota</taxon>
        <taxon>Flavobacteriia</taxon>
        <taxon>Flavobacteriales</taxon>
        <taxon>Weeksellaceae</taxon>
        <taxon>Chryseobacterium group</taxon>
        <taxon>Epilithonimonas</taxon>
    </lineage>
</organism>
<evidence type="ECO:0000313" key="1">
    <source>
        <dbReference type="EMBL" id="SDF86547.1"/>
    </source>
</evidence>
<proteinExistence type="predicted"/>